<evidence type="ECO:0000313" key="2">
    <source>
        <dbReference type="Proteomes" id="UP000008983"/>
    </source>
</evidence>
<dbReference type="RefSeq" id="XP_004039583.1">
    <property type="nucleotide sequence ID" value="XM_004039535.1"/>
</dbReference>
<protein>
    <submittedName>
        <fullName evidence="1">Uncharacterized protein</fullName>
    </submittedName>
</protein>
<organism evidence="1 2">
    <name type="scientific">Ichthyophthirius multifiliis</name>
    <name type="common">White spot disease agent</name>
    <name type="synonym">Ich</name>
    <dbReference type="NCBI Taxonomy" id="5932"/>
    <lineage>
        <taxon>Eukaryota</taxon>
        <taxon>Sar</taxon>
        <taxon>Alveolata</taxon>
        <taxon>Ciliophora</taxon>
        <taxon>Intramacronucleata</taxon>
        <taxon>Oligohymenophorea</taxon>
        <taxon>Hymenostomatida</taxon>
        <taxon>Ophryoglenina</taxon>
        <taxon>Ichthyophthirius</taxon>
    </lineage>
</organism>
<dbReference type="Proteomes" id="UP000008983">
    <property type="component" value="Unassembled WGS sequence"/>
</dbReference>
<dbReference type="EMBL" id="GL983163">
    <property type="protein sequence ID" value="EGR34279.1"/>
    <property type="molecule type" value="Genomic_DNA"/>
</dbReference>
<reference evidence="1 2" key="1">
    <citation type="submission" date="2011-07" db="EMBL/GenBank/DDBJ databases">
        <authorList>
            <person name="Coyne R."/>
            <person name="Brami D."/>
            <person name="Johnson J."/>
            <person name="Hostetler J."/>
            <person name="Hannick L."/>
            <person name="Clark T."/>
            <person name="Cassidy-Hanley D."/>
            <person name="Inman J."/>
        </authorList>
    </citation>
    <scope>NUCLEOTIDE SEQUENCE [LARGE SCALE GENOMIC DNA]</scope>
    <source>
        <strain evidence="1 2">G5</strain>
    </source>
</reference>
<dbReference type="InParanoid" id="G0QKH5"/>
<dbReference type="AlphaFoldDB" id="G0QKH5"/>
<proteinExistence type="predicted"/>
<dbReference type="GeneID" id="14910471"/>
<sequence length="247" mass="30566">MLIFYIYKIDIFLVFKNEYILFLRYKIFINLIYQIFKIKLVYIKQIYKIQYLRKCLLLIISIKQKYFQQFYLQNIREQEQFLRINAIYFQTKIPGHANQIFIMKLQHLYLLLTQTAILSDKLCIHYNLHRNENHHYSKSEPFNQYIMCLQGSAVRKGQERYIIYLYQQQYFIQLHRQKIFLLNKLCMSTHLHQKDELDYRKSEIYNQQILGLLLYNLQELLNYQLIYIYFSFSKSRTLLIIKIVNRQ</sequence>
<evidence type="ECO:0000313" key="1">
    <source>
        <dbReference type="EMBL" id="EGR34279.1"/>
    </source>
</evidence>
<keyword evidence="2" id="KW-1185">Reference proteome</keyword>
<name>G0QKH5_ICHMU</name>
<accession>G0QKH5</accession>
<gene>
    <name evidence="1" type="ORF">IMG5_018000</name>
</gene>